<dbReference type="InterPro" id="IPR020846">
    <property type="entry name" value="MFS_dom"/>
</dbReference>
<dbReference type="Proteomes" id="UP001500902">
    <property type="component" value="Unassembled WGS sequence"/>
</dbReference>
<keyword evidence="9" id="KW-1185">Reference proteome</keyword>
<feature type="transmembrane region" description="Helical" evidence="6">
    <location>
        <begin position="94"/>
        <end position="114"/>
    </location>
</feature>
<dbReference type="Gene3D" id="1.20.1250.20">
    <property type="entry name" value="MFS general substrate transporter like domains"/>
    <property type="match status" value="1"/>
</dbReference>
<gene>
    <name evidence="8" type="ORF">GCM10022224_023560</name>
</gene>
<evidence type="ECO:0000256" key="6">
    <source>
        <dbReference type="SAM" id="Phobius"/>
    </source>
</evidence>
<keyword evidence="3 6" id="KW-1133">Transmembrane helix</keyword>
<feature type="region of interest" description="Disordered" evidence="5">
    <location>
        <begin position="187"/>
        <end position="209"/>
    </location>
</feature>
<protein>
    <recommendedName>
        <fullName evidence="7">Major facilitator superfamily (MFS) profile domain-containing protein</fullName>
    </recommendedName>
</protein>
<dbReference type="InterPro" id="IPR011701">
    <property type="entry name" value="MFS"/>
</dbReference>
<organism evidence="8 9">
    <name type="scientific">Nonomuraea antimicrobica</name>
    <dbReference type="NCBI Taxonomy" id="561173"/>
    <lineage>
        <taxon>Bacteria</taxon>
        <taxon>Bacillati</taxon>
        <taxon>Actinomycetota</taxon>
        <taxon>Actinomycetes</taxon>
        <taxon>Streptosporangiales</taxon>
        <taxon>Streptosporangiaceae</taxon>
        <taxon>Nonomuraea</taxon>
    </lineage>
</organism>
<dbReference type="InterPro" id="IPR036259">
    <property type="entry name" value="MFS_trans_sf"/>
</dbReference>
<keyword evidence="2 6" id="KW-0812">Transmembrane</keyword>
<comment type="subcellular location">
    <subcellularLocation>
        <location evidence="1">Cell membrane</location>
        <topology evidence="1">Multi-pass membrane protein</topology>
    </subcellularLocation>
</comment>
<feature type="domain" description="Major facilitator superfamily (MFS) profile" evidence="7">
    <location>
        <begin position="1"/>
        <end position="209"/>
    </location>
</feature>
<evidence type="ECO:0000313" key="8">
    <source>
        <dbReference type="EMBL" id="GAA3659415.1"/>
    </source>
</evidence>
<evidence type="ECO:0000313" key="9">
    <source>
        <dbReference type="Proteomes" id="UP001500902"/>
    </source>
</evidence>
<reference evidence="9" key="1">
    <citation type="journal article" date="2019" name="Int. J. Syst. Evol. Microbiol.">
        <title>The Global Catalogue of Microorganisms (GCM) 10K type strain sequencing project: providing services to taxonomists for standard genome sequencing and annotation.</title>
        <authorList>
            <consortium name="The Broad Institute Genomics Platform"/>
            <consortium name="The Broad Institute Genome Sequencing Center for Infectious Disease"/>
            <person name="Wu L."/>
            <person name="Ma J."/>
        </authorList>
    </citation>
    <scope>NUCLEOTIDE SEQUENCE [LARGE SCALE GENOMIC DNA]</scope>
    <source>
        <strain evidence="9">JCM 16904</strain>
    </source>
</reference>
<comment type="caution">
    <text evidence="8">The sequence shown here is derived from an EMBL/GenBank/DDBJ whole genome shotgun (WGS) entry which is preliminary data.</text>
</comment>
<evidence type="ECO:0000256" key="3">
    <source>
        <dbReference type="ARBA" id="ARBA00022989"/>
    </source>
</evidence>
<dbReference type="EMBL" id="BAAAZP010000040">
    <property type="protein sequence ID" value="GAA3659415.1"/>
    <property type="molecule type" value="Genomic_DNA"/>
</dbReference>
<feature type="transmembrane region" description="Helical" evidence="6">
    <location>
        <begin position="154"/>
        <end position="179"/>
    </location>
</feature>
<evidence type="ECO:0000256" key="4">
    <source>
        <dbReference type="ARBA" id="ARBA00023136"/>
    </source>
</evidence>
<accession>A0ABP7BFS9</accession>
<name>A0ABP7BFS9_9ACTN</name>
<sequence>MIGPGIAALTGLYLLTMPLGPRAWGSLQMNLHLSGQTILLTVLVTYVVGAAVGGALGVGLGGRFLTTVGLTAIALLTAGVLLDALAPGVGLFGAGRVLSGLGAGGVAGATVVFARRAGRHRSAVVAVLAGLGVLSLILGPLVNEVLTTMLTWRMGYLVTVLPLGAALIAAAVSGFVLLLTRRPAPVPPSAPGAPHSPAGQRPWNAPPGA</sequence>
<evidence type="ECO:0000256" key="1">
    <source>
        <dbReference type="ARBA" id="ARBA00004651"/>
    </source>
</evidence>
<feature type="transmembrane region" description="Helical" evidence="6">
    <location>
        <begin position="123"/>
        <end position="142"/>
    </location>
</feature>
<evidence type="ECO:0000256" key="5">
    <source>
        <dbReference type="SAM" id="MobiDB-lite"/>
    </source>
</evidence>
<dbReference type="PROSITE" id="PS50850">
    <property type="entry name" value="MFS"/>
    <property type="match status" value="1"/>
</dbReference>
<keyword evidence="4 6" id="KW-0472">Membrane</keyword>
<proteinExistence type="predicted"/>
<feature type="transmembrane region" description="Helical" evidence="6">
    <location>
        <begin position="35"/>
        <end position="57"/>
    </location>
</feature>
<dbReference type="SUPFAM" id="SSF103473">
    <property type="entry name" value="MFS general substrate transporter"/>
    <property type="match status" value="1"/>
</dbReference>
<dbReference type="Pfam" id="PF07690">
    <property type="entry name" value="MFS_1"/>
    <property type="match status" value="1"/>
</dbReference>
<evidence type="ECO:0000259" key="7">
    <source>
        <dbReference type="PROSITE" id="PS50850"/>
    </source>
</evidence>
<evidence type="ECO:0000256" key="2">
    <source>
        <dbReference type="ARBA" id="ARBA00022692"/>
    </source>
</evidence>
<feature type="transmembrane region" description="Helical" evidence="6">
    <location>
        <begin position="64"/>
        <end position="82"/>
    </location>
</feature>